<organism evidence="2 3">
    <name type="scientific">Candidatus Magasanikbacteria bacterium CG11_big_fil_rev_8_21_14_0_20_39_34</name>
    <dbReference type="NCBI Taxonomy" id="1974653"/>
    <lineage>
        <taxon>Bacteria</taxon>
        <taxon>Candidatus Magasanikiibacteriota</taxon>
    </lineage>
</organism>
<dbReference type="InterPro" id="IPR015797">
    <property type="entry name" value="NUDIX_hydrolase-like_dom_sf"/>
</dbReference>
<evidence type="ECO:0000313" key="3">
    <source>
        <dbReference type="Proteomes" id="UP000229600"/>
    </source>
</evidence>
<gene>
    <name evidence="2" type="ORF">COV59_03365</name>
</gene>
<sequence>MNTIFYIVNVEAAIYKQDKWLLATRSMKEKQSAGTLAMVGGKVENIEVENHVLEQTLHREILEEVGITIYDNMVYVKSSAFVNNDGKYVIDIVFLCQYKEGEAKPLDPNELSSVEWLTSHEIEEHQNIESWTKESLLLAEKIRTKKI</sequence>
<dbReference type="Pfam" id="PF00293">
    <property type="entry name" value="NUDIX"/>
    <property type="match status" value="1"/>
</dbReference>
<accession>A0A2H0N7W0</accession>
<dbReference type="EMBL" id="PCWN01000007">
    <property type="protein sequence ID" value="PIR04196.1"/>
    <property type="molecule type" value="Genomic_DNA"/>
</dbReference>
<dbReference type="AlphaFoldDB" id="A0A2H0N7W0"/>
<evidence type="ECO:0000259" key="1">
    <source>
        <dbReference type="PROSITE" id="PS51462"/>
    </source>
</evidence>
<dbReference type="Proteomes" id="UP000229600">
    <property type="component" value="Unassembled WGS sequence"/>
</dbReference>
<dbReference type="Gene3D" id="3.90.79.10">
    <property type="entry name" value="Nucleoside Triphosphate Pyrophosphohydrolase"/>
    <property type="match status" value="1"/>
</dbReference>
<dbReference type="PANTHER" id="PTHR43736">
    <property type="entry name" value="ADP-RIBOSE PYROPHOSPHATASE"/>
    <property type="match status" value="1"/>
</dbReference>
<dbReference type="CDD" id="cd02883">
    <property type="entry name" value="NUDIX_Hydrolase"/>
    <property type="match status" value="1"/>
</dbReference>
<dbReference type="SUPFAM" id="SSF55811">
    <property type="entry name" value="Nudix"/>
    <property type="match status" value="1"/>
</dbReference>
<reference evidence="2 3" key="1">
    <citation type="submission" date="2017-09" db="EMBL/GenBank/DDBJ databases">
        <title>Depth-based differentiation of microbial function through sediment-hosted aquifers and enrichment of novel symbionts in the deep terrestrial subsurface.</title>
        <authorList>
            <person name="Probst A.J."/>
            <person name="Ladd B."/>
            <person name="Jarett J.K."/>
            <person name="Geller-Mcgrath D.E."/>
            <person name="Sieber C.M."/>
            <person name="Emerson J.B."/>
            <person name="Anantharaman K."/>
            <person name="Thomas B.C."/>
            <person name="Malmstrom R."/>
            <person name="Stieglmeier M."/>
            <person name="Klingl A."/>
            <person name="Woyke T."/>
            <person name="Ryan C.M."/>
            <person name="Banfield J.F."/>
        </authorList>
    </citation>
    <scope>NUCLEOTIDE SEQUENCE [LARGE SCALE GENOMIC DNA]</scope>
    <source>
        <strain evidence="2">CG11_big_fil_rev_8_21_14_0_20_39_34</strain>
    </source>
</reference>
<evidence type="ECO:0000313" key="2">
    <source>
        <dbReference type="EMBL" id="PIR04196.1"/>
    </source>
</evidence>
<protein>
    <submittedName>
        <fullName evidence="2">DNA mismatch repair protein MutT</fullName>
    </submittedName>
</protein>
<proteinExistence type="predicted"/>
<dbReference type="InterPro" id="IPR000086">
    <property type="entry name" value="NUDIX_hydrolase_dom"/>
</dbReference>
<dbReference type="PANTHER" id="PTHR43736:SF1">
    <property type="entry name" value="DIHYDRONEOPTERIN TRIPHOSPHATE DIPHOSPHATASE"/>
    <property type="match status" value="1"/>
</dbReference>
<name>A0A2H0N7W0_9BACT</name>
<dbReference type="PROSITE" id="PS51462">
    <property type="entry name" value="NUDIX"/>
    <property type="match status" value="1"/>
</dbReference>
<comment type="caution">
    <text evidence="2">The sequence shown here is derived from an EMBL/GenBank/DDBJ whole genome shotgun (WGS) entry which is preliminary data.</text>
</comment>
<feature type="domain" description="Nudix hydrolase" evidence="1">
    <location>
        <begin position="5"/>
        <end position="140"/>
    </location>
</feature>